<name>A0AAV7Z5N1_9EUKA</name>
<keyword evidence="1" id="KW-0732">Signal</keyword>
<comment type="caution">
    <text evidence="2">The sequence shown here is derived from an EMBL/GenBank/DDBJ whole genome shotgun (WGS) entry which is preliminary data.</text>
</comment>
<dbReference type="EMBL" id="JANTQA010000036">
    <property type="protein sequence ID" value="KAJ3435915.1"/>
    <property type="molecule type" value="Genomic_DNA"/>
</dbReference>
<gene>
    <name evidence="2" type="ORF">M0812_17957</name>
</gene>
<dbReference type="Proteomes" id="UP001146793">
    <property type="component" value="Unassembled WGS sequence"/>
</dbReference>
<dbReference type="AlphaFoldDB" id="A0AAV7Z5N1"/>
<accession>A0AAV7Z5N1</accession>
<reference evidence="2" key="1">
    <citation type="submission" date="2022-08" db="EMBL/GenBank/DDBJ databases">
        <title>Novel sulphate-reducing endosymbionts in the free-living metamonad Anaeramoeba.</title>
        <authorList>
            <person name="Jerlstrom-Hultqvist J."/>
            <person name="Cepicka I."/>
            <person name="Gallot-Lavallee L."/>
            <person name="Salas-Leiva D."/>
            <person name="Curtis B.A."/>
            <person name="Zahonova K."/>
            <person name="Pipaliya S."/>
            <person name="Dacks J."/>
            <person name="Roger A.J."/>
        </authorList>
    </citation>
    <scope>NUCLEOTIDE SEQUENCE</scope>
    <source>
        <strain evidence="2">Busselton2</strain>
    </source>
</reference>
<evidence type="ECO:0000313" key="2">
    <source>
        <dbReference type="EMBL" id="KAJ3435915.1"/>
    </source>
</evidence>
<feature type="chain" id="PRO_5043742654" evidence="1">
    <location>
        <begin position="25"/>
        <end position="240"/>
    </location>
</feature>
<evidence type="ECO:0000256" key="1">
    <source>
        <dbReference type="SAM" id="SignalP"/>
    </source>
</evidence>
<evidence type="ECO:0000313" key="3">
    <source>
        <dbReference type="Proteomes" id="UP001146793"/>
    </source>
</evidence>
<sequence>MQFFATIFFFSLVLSLCFCEGTFSEDEWEDLNMIKYTEWVGYSCTGEIDTLNTFIEDHCYLLLDYSRKYSYDSEKEEVTWENYKESNGCSAEQTDYSFKVEVCYNDTEAGSSYMFHYFPLDERNIAKLTVHIDSPECDAEEFFQVTFIDGYCYPENGNSTIVKISEENVIGYDYTNEECQDPVEKTETHPYDTCFIPDGNDEENGLYATLQYAEEVDETSAAGFVVCSFLLLFFAIINHF</sequence>
<organism evidence="2 3">
    <name type="scientific">Anaeramoeba flamelloides</name>
    <dbReference type="NCBI Taxonomy" id="1746091"/>
    <lineage>
        <taxon>Eukaryota</taxon>
        <taxon>Metamonada</taxon>
        <taxon>Anaeramoebidae</taxon>
        <taxon>Anaeramoeba</taxon>
    </lineage>
</organism>
<protein>
    <submittedName>
        <fullName evidence="2">Uncharacterized protein</fullName>
    </submittedName>
</protein>
<feature type="signal peptide" evidence="1">
    <location>
        <begin position="1"/>
        <end position="24"/>
    </location>
</feature>
<proteinExistence type="predicted"/>